<dbReference type="InterPro" id="IPR009003">
    <property type="entry name" value="Peptidase_S1_PA"/>
</dbReference>
<evidence type="ECO:0000256" key="5">
    <source>
        <dbReference type="SAM" id="MobiDB-lite"/>
    </source>
</evidence>
<evidence type="ECO:0000313" key="8">
    <source>
        <dbReference type="EMBL" id="ANY66616.1"/>
    </source>
</evidence>
<organism evidence="8">
    <name type="scientific">Paenibacillus sp. BIHB 4019</name>
    <dbReference type="NCBI Taxonomy" id="1870819"/>
    <lineage>
        <taxon>Bacteria</taxon>
        <taxon>Bacillati</taxon>
        <taxon>Bacillota</taxon>
        <taxon>Bacilli</taxon>
        <taxon>Bacillales</taxon>
        <taxon>Paenibacillaceae</taxon>
        <taxon>Paenibacillus</taxon>
    </lineage>
</organism>
<dbReference type="RefSeq" id="WP_099517898.1">
    <property type="nucleotide sequence ID" value="NZ_CP016808.1"/>
</dbReference>
<feature type="region of interest" description="Disordered" evidence="5">
    <location>
        <begin position="113"/>
        <end position="137"/>
    </location>
</feature>
<dbReference type="SUPFAM" id="SSF50494">
    <property type="entry name" value="Trypsin-like serine proteases"/>
    <property type="match status" value="1"/>
</dbReference>
<dbReference type="Gene3D" id="2.40.10.10">
    <property type="entry name" value="Trypsin-like serine proteases"/>
    <property type="match status" value="2"/>
</dbReference>
<keyword evidence="2 8" id="KW-0645">Protease</keyword>
<dbReference type="InterPro" id="IPR043504">
    <property type="entry name" value="Peptidase_S1_PA_chymotrypsin"/>
</dbReference>
<dbReference type="GO" id="GO:0006508">
    <property type="term" value="P:proteolysis"/>
    <property type="evidence" value="ECO:0007669"/>
    <property type="project" value="UniProtKB-KW"/>
</dbReference>
<dbReference type="PRINTS" id="PR00834">
    <property type="entry name" value="PROTEASES2C"/>
</dbReference>
<evidence type="ECO:0000256" key="2">
    <source>
        <dbReference type="ARBA" id="ARBA00022670"/>
    </source>
</evidence>
<feature type="transmembrane region" description="Helical" evidence="6">
    <location>
        <begin position="39"/>
        <end position="61"/>
    </location>
</feature>
<comment type="similarity">
    <text evidence="1">Belongs to the peptidase S1C family.</text>
</comment>
<keyword evidence="4" id="KW-0720">Serine protease</keyword>
<dbReference type="InterPro" id="IPR001940">
    <property type="entry name" value="Peptidase_S1C"/>
</dbReference>
<sequence length="448" mass="47878">MGLFDDDFYSTKVSRRTRAFSKERRILSSKQTRRNWSSVRIAFISSSTSAIAAVLLFGLFFNGGVGGSAKVQAVSTAKMSDDSESLEMKTIQASAKVRPAVVSVINEQRQVFSMGVPNDEGDGSKSESKDSKENNSLQQAGVGSGFIFKKENGKAYIMTNYHVTVDADALKVTLISGEERAAKMIGEDQISDLAVLEIDDKGIDTVAEIGDSSALQPAEFVIAIGNPLGLGDSLSMGIVSKTRQIVPVSLNQDGNYDWEQEVIQVDASINQGNSGGPLINLNGQVVGINSMKIADIGVEGLGFAIPTNNAMPIVNDLLEKGYVPRPYLGVYTMDLAQYFAQQGGSAGGKAGSSKDGSDDEAEGAAQLILPEDVRAGVIVLEAVGPAKEAGLLFNDVIVKLDKQAVGSTMELRKYLYTKKQIGDKVEVTFYRDGKLTTAQLSLTDKVEE</sequence>
<keyword evidence="6" id="KW-0472">Membrane</keyword>
<evidence type="ECO:0000256" key="6">
    <source>
        <dbReference type="SAM" id="Phobius"/>
    </source>
</evidence>
<dbReference type="Pfam" id="PF13365">
    <property type="entry name" value="Trypsin_2"/>
    <property type="match status" value="1"/>
</dbReference>
<dbReference type="SUPFAM" id="SSF50156">
    <property type="entry name" value="PDZ domain-like"/>
    <property type="match status" value="1"/>
</dbReference>
<evidence type="ECO:0000256" key="3">
    <source>
        <dbReference type="ARBA" id="ARBA00022801"/>
    </source>
</evidence>
<dbReference type="AlphaFoldDB" id="A0A1B2DFZ0"/>
<feature type="compositionally biased region" description="Basic and acidic residues" evidence="5">
    <location>
        <begin position="122"/>
        <end position="133"/>
    </location>
</feature>
<dbReference type="EMBL" id="CP016808">
    <property type="protein sequence ID" value="ANY66616.1"/>
    <property type="molecule type" value="Genomic_DNA"/>
</dbReference>
<name>A0A1B2DFZ0_9BACL</name>
<evidence type="ECO:0000256" key="4">
    <source>
        <dbReference type="ARBA" id="ARBA00022825"/>
    </source>
</evidence>
<dbReference type="Pfam" id="PF13180">
    <property type="entry name" value="PDZ_2"/>
    <property type="match status" value="1"/>
</dbReference>
<dbReference type="PANTHER" id="PTHR43343">
    <property type="entry name" value="PEPTIDASE S12"/>
    <property type="match status" value="1"/>
</dbReference>
<keyword evidence="6" id="KW-1133">Transmembrane helix</keyword>
<dbReference type="InterPro" id="IPR036034">
    <property type="entry name" value="PDZ_sf"/>
</dbReference>
<reference evidence="8" key="1">
    <citation type="submission" date="2016-08" db="EMBL/GenBank/DDBJ databases">
        <title>Complete Genome Seqeunce of Paenibacillus sp. BIHB 4019 from tea rhizoplane.</title>
        <authorList>
            <person name="Thakur R."/>
            <person name="Swarnkar M.K."/>
            <person name="Gulati A."/>
        </authorList>
    </citation>
    <scope>NUCLEOTIDE SEQUENCE [LARGE SCALE GENOMIC DNA]</scope>
    <source>
        <strain evidence="8">BIHB4019</strain>
    </source>
</reference>
<evidence type="ECO:0000256" key="1">
    <source>
        <dbReference type="ARBA" id="ARBA00010541"/>
    </source>
</evidence>
<proteinExistence type="inferred from homology"/>
<dbReference type="GO" id="GO:0004252">
    <property type="term" value="F:serine-type endopeptidase activity"/>
    <property type="evidence" value="ECO:0007669"/>
    <property type="project" value="InterPro"/>
</dbReference>
<dbReference type="InterPro" id="IPR051201">
    <property type="entry name" value="Chloro_Bact_Ser_Proteases"/>
</dbReference>
<feature type="domain" description="PDZ" evidence="7">
    <location>
        <begin position="372"/>
        <end position="442"/>
    </location>
</feature>
<accession>A0A1B2DFZ0</accession>
<dbReference type="PANTHER" id="PTHR43343:SF3">
    <property type="entry name" value="PROTEASE DO-LIKE 8, CHLOROPLASTIC"/>
    <property type="match status" value="1"/>
</dbReference>
<dbReference type="Gene3D" id="2.30.42.10">
    <property type="match status" value="1"/>
</dbReference>
<keyword evidence="6" id="KW-0812">Transmembrane</keyword>
<keyword evidence="3" id="KW-0378">Hydrolase</keyword>
<gene>
    <name evidence="8" type="ORF">BBD42_09210</name>
</gene>
<protein>
    <submittedName>
        <fullName evidence="8">Serine protease</fullName>
    </submittedName>
</protein>
<dbReference type="InterPro" id="IPR001478">
    <property type="entry name" value="PDZ"/>
</dbReference>
<evidence type="ECO:0000259" key="7">
    <source>
        <dbReference type="Pfam" id="PF13180"/>
    </source>
</evidence>